<dbReference type="InterPro" id="IPR036719">
    <property type="entry name" value="Neuro-gated_channel_TM_sf"/>
</dbReference>
<dbReference type="GO" id="GO:0034707">
    <property type="term" value="C:chloride channel complex"/>
    <property type="evidence" value="ECO:0007669"/>
    <property type="project" value="UniProtKB-KW"/>
</dbReference>
<reference evidence="24" key="1">
    <citation type="submission" date="2022-11" db="UniProtKB">
        <authorList>
            <consortium name="WormBaseParasite"/>
        </authorList>
    </citation>
    <scope>IDENTIFICATION</scope>
</reference>
<keyword evidence="11" id="KW-0675">Receptor</keyword>
<dbReference type="InterPro" id="IPR038050">
    <property type="entry name" value="Neuro_actylchol_rec"/>
</dbReference>
<evidence type="ECO:0000313" key="23">
    <source>
        <dbReference type="Proteomes" id="UP000887569"/>
    </source>
</evidence>
<evidence type="ECO:0000256" key="3">
    <source>
        <dbReference type="ARBA" id="ARBA00022475"/>
    </source>
</evidence>
<evidence type="ECO:0000256" key="17">
    <source>
        <dbReference type="ARBA" id="ARBA00023303"/>
    </source>
</evidence>
<keyword evidence="16" id="KW-1071">Ligand-gated ion channel</keyword>
<dbReference type="Proteomes" id="UP000887569">
    <property type="component" value="Unplaced"/>
</dbReference>
<dbReference type="Pfam" id="PF02931">
    <property type="entry name" value="Neur_chan_LBD"/>
    <property type="match status" value="1"/>
</dbReference>
<dbReference type="InterPro" id="IPR006028">
    <property type="entry name" value="GABAA/Glycine_rcpt"/>
</dbReference>
<dbReference type="InterPro" id="IPR018000">
    <property type="entry name" value="Neurotransmitter_ion_chnl_CS"/>
</dbReference>
<dbReference type="GO" id="GO:0045211">
    <property type="term" value="C:postsynaptic membrane"/>
    <property type="evidence" value="ECO:0007669"/>
    <property type="project" value="UniProtKB-SubCell"/>
</dbReference>
<dbReference type="PANTHER" id="PTHR18945">
    <property type="entry name" value="NEUROTRANSMITTER GATED ION CHANNEL"/>
    <property type="match status" value="1"/>
</dbReference>
<comment type="similarity">
    <text evidence="1">Belongs to the ligand-gated ion channel (TC 1.A.9) family. Gamma-aminobutyric acid receptor (TC 1.A.9.5) subfamily.</text>
</comment>
<evidence type="ECO:0000256" key="14">
    <source>
        <dbReference type="ARBA" id="ARBA00023214"/>
    </source>
</evidence>
<keyword evidence="23" id="KW-1185">Reference proteome</keyword>
<dbReference type="Pfam" id="PF02932">
    <property type="entry name" value="Neur_chan_memb"/>
    <property type="match status" value="1"/>
</dbReference>
<evidence type="ECO:0000256" key="8">
    <source>
        <dbReference type="ARBA" id="ARBA00023065"/>
    </source>
</evidence>
<dbReference type="GO" id="GO:0004888">
    <property type="term" value="F:transmembrane signaling receptor activity"/>
    <property type="evidence" value="ECO:0007669"/>
    <property type="project" value="InterPro"/>
</dbReference>
<sequence length="413" mass="47334">MHLGDDGYNCFFIFFTMCHNFILIISLLIHCTIANDYGEYPRFNTTVISNILNRLTDKATYDKRLRPKYGAEPVDVGITIHVSSISAISEVDMDFTLDFYLRQSWQDPRLAFGNSDFIFQRDKIESLTVGVDYLEKLWKPDTFFPNEKKSFFHLATTHNSFLRIDPDGTVSTSQRLTVTATCPMKLQLFPMDSQKCKLEIESYGYTTADIDYFWGKHRKDQGQVVGFNNISLPQFRPVGYRVNVTRATTSSGVYVRLYFEVLLGRNLGFYLMNIIIPSMLIVTISWVSFWLNREASPARVGLGVTTVLTMTTLITTTNNSMPKVSYIKGLDVFLNFCFVMVFASLVEYAVVSYMNKKLAQRRERRRKQAEQQAPVEVPMFHSQISPKPNLPYQAQLLNLSCPSPLKTYTGVSF</sequence>
<evidence type="ECO:0000256" key="13">
    <source>
        <dbReference type="ARBA" id="ARBA00023180"/>
    </source>
</evidence>
<evidence type="ECO:0000256" key="16">
    <source>
        <dbReference type="ARBA" id="ARBA00023286"/>
    </source>
</evidence>
<evidence type="ECO:0000256" key="2">
    <source>
        <dbReference type="ARBA" id="ARBA00022448"/>
    </source>
</evidence>
<evidence type="ECO:0000256" key="12">
    <source>
        <dbReference type="ARBA" id="ARBA00023173"/>
    </source>
</evidence>
<dbReference type="WBParaSite" id="PgB13_g015_t04">
    <property type="protein sequence ID" value="PgB13_g015_t04"/>
    <property type="gene ID" value="PgB13_g015"/>
</dbReference>
<dbReference type="AlphaFoldDB" id="A0A914ZPX0"/>
<dbReference type="InterPro" id="IPR006202">
    <property type="entry name" value="Neur_chan_lig-bd"/>
</dbReference>
<name>A0A914ZPX0_PARUN</name>
<proteinExistence type="inferred from homology"/>
<keyword evidence="4 20" id="KW-0812">Transmembrane</keyword>
<protein>
    <recommendedName>
        <fullName evidence="19">Gamma-aminobutyric acid receptor subunit beta</fullName>
    </recommendedName>
</protein>
<dbReference type="FunFam" id="2.70.170.10:FF:000021">
    <property type="entry name" value="Gamma-aminobutyric acid receptor isoform 3b"/>
    <property type="match status" value="1"/>
</dbReference>
<keyword evidence="9 20" id="KW-0472">Membrane</keyword>
<dbReference type="NCBIfam" id="TIGR00860">
    <property type="entry name" value="LIC"/>
    <property type="match status" value="1"/>
</dbReference>
<dbReference type="Gene3D" id="1.20.58.390">
    <property type="entry name" value="Neurotransmitter-gated ion-channel transmembrane domain"/>
    <property type="match status" value="1"/>
</dbReference>
<evidence type="ECO:0000256" key="20">
    <source>
        <dbReference type="RuleBase" id="RU000687"/>
    </source>
</evidence>
<comment type="subcellular location">
    <subcellularLocation>
        <location evidence="18">Postsynaptic cell membrane</location>
        <topology evidence="18">Multi-pass membrane protein</topology>
    </subcellularLocation>
</comment>
<evidence type="ECO:0000256" key="9">
    <source>
        <dbReference type="ARBA" id="ARBA00023136"/>
    </source>
</evidence>
<keyword evidence="12" id="KW-0869">Chloride channel</keyword>
<dbReference type="Gene3D" id="2.70.170.10">
    <property type="entry name" value="Neurotransmitter-gated ion-channel ligand-binding domain"/>
    <property type="match status" value="1"/>
</dbReference>
<evidence type="ECO:0000256" key="7">
    <source>
        <dbReference type="ARBA" id="ARBA00023018"/>
    </source>
</evidence>
<dbReference type="GO" id="GO:0005230">
    <property type="term" value="F:extracellular ligand-gated monoatomic ion channel activity"/>
    <property type="evidence" value="ECO:0007669"/>
    <property type="project" value="InterPro"/>
</dbReference>
<keyword evidence="13" id="KW-0325">Glycoprotein</keyword>
<evidence type="ECO:0000256" key="10">
    <source>
        <dbReference type="ARBA" id="ARBA00023157"/>
    </source>
</evidence>
<evidence type="ECO:0000256" key="15">
    <source>
        <dbReference type="ARBA" id="ARBA00023257"/>
    </source>
</evidence>
<feature type="domain" description="Neurotransmitter-gated ion-channel transmembrane" evidence="22">
    <location>
        <begin position="274"/>
        <end position="372"/>
    </location>
</feature>
<evidence type="ECO:0000313" key="24">
    <source>
        <dbReference type="WBParaSite" id="PgB13_g015_t04"/>
    </source>
</evidence>
<keyword evidence="5" id="KW-0732">Signal</keyword>
<organism evidence="23 24">
    <name type="scientific">Parascaris univalens</name>
    <name type="common">Nematode worm</name>
    <dbReference type="NCBI Taxonomy" id="6257"/>
    <lineage>
        <taxon>Eukaryota</taxon>
        <taxon>Metazoa</taxon>
        <taxon>Ecdysozoa</taxon>
        <taxon>Nematoda</taxon>
        <taxon>Chromadorea</taxon>
        <taxon>Rhabditida</taxon>
        <taxon>Spirurina</taxon>
        <taxon>Ascaridomorpha</taxon>
        <taxon>Ascaridoidea</taxon>
        <taxon>Ascarididae</taxon>
        <taxon>Parascaris</taxon>
    </lineage>
</organism>
<dbReference type="PROSITE" id="PS00236">
    <property type="entry name" value="NEUROTR_ION_CHANNEL"/>
    <property type="match status" value="1"/>
</dbReference>
<feature type="transmembrane region" description="Helical" evidence="20">
    <location>
        <begin position="332"/>
        <end position="355"/>
    </location>
</feature>
<dbReference type="PRINTS" id="PR00252">
    <property type="entry name" value="NRIONCHANNEL"/>
</dbReference>
<accession>A0A914ZPX0</accession>
<evidence type="ECO:0000259" key="22">
    <source>
        <dbReference type="Pfam" id="PF02932"/>
    </source>
</evidence>
<evidence type="ECO:0000256" key="5">
    <source>
        <dbReference type="ARBA" id="ARBA00022729"/>
    </source>
</evidence>
<keyword evidence="6 20" id="KW-1133">Transmembrane helix</keyword>
<dbReference type="InterPro" id="IPR006201">
    <property type="entry name" value="Neur_channel"/>
</dbReference>
<comment type="caution">
    <text evidence="20">Lacks conserved residue(s) required for the propagation of feature annotation.</text>
</comment>
<keyword evidence="3" id="KW-1003">Cell membrane</keyword>
<evidence type="ECO:0000256" key="1">
    <source>
        <dbReference type="ARBA" id="ARBA00010180"/>
    </source>
</evidence>
<keyword evidence="2 20" id="KW-0813">Transport</keyword>
<keyword evidence="10" id="KW-1015">Disulfide bond</keyword>
<keyword evidence="15" id="KW-0628">Postsynaptic cell membrane</keyword>
<evidence type="ECO:0000256" key="4">
    <source>
        <dbReference type="ARBA" id="ARBA00022692"/>
    </source>
</evidence>
<feature type="domain" description="Neurotransmitter-gated ion-channel ligand-binding" evidence="21">
    <location>
        <begin position="50"/>
        <end position="265"/>
    </location>
</feature>
<feature type="transmembrane region" description="Helical" evidence="20">
    <location>
        <begin position="12"/>
        <end position="33"/>
    </location>
</feature>
<dbReference type="GO" id="GO:0005254">
    <property type="term" value="F:chloride channel activity"/>
    <property type="evidence" value="ECO:0007669"/>
    <property type="project" value="UniProtKB-KW"/>
</dbReference>
<keyword evidence="14" id="KW-0868">Chloride</keyword>
<dbReference type="SUPFAM" id="SSF90112">
    <property type="entry name" value="Neurotransmitter-gated ion-channel transmembrane pore"/>
    <property type="match status" value="1"/>
</dbReference>
<keyword evidence="7" id="KW-0770">Synapse</keyword>
<evidence type="ECO:0000256" key="6">
    <source>
        <dbReference type="ARBA" id="ARBA00022989"/>
    </source>
</evidence>
<dbReference type="FunFam" id="1.20.58.390:FF:000067">
    <property type="entry name" value="Glycine receptor subunit alpha-2"/>
    <property type="match status" value="1"/>
</dbReference>
<evidence type="ECO:0000256" key="19">
    <source>
        <dbReference type="ARBA" id="ARBA00071250"/>
    </source>
</evidence>
<keyword evidence="17 20" id="KW-0407">Ion channel</keyword>
<dbReference type="InterPro" id="IPR036734">
    <property type="entry name" value="Neur_chan_lig-bd_sf"/>
</dbReference>
<feature type="transmembrane region" description="Helical" evidence="20">
    <location>
        <begin position="267"/>
        <end position="291"/>
    </location>
</feature>
<evidence type="ECO:0000256" key="18">
    <source>
        <dbReference type="ARBA" id="ARBA00034104"/>
    </source>
</evidence>
<keyword evidence="8 20" id="KW-0406">Ion transport</keyword>
<evidence type="ECO:0000256" key="11">
    <source>
        <dbReference type="ARBA" id="ARBA00023170"/>
    </source>
</evidence>
<dbReference type="CDD" id="cd19049">
    <property type="entry name" value="LGIC_TM_anion"/>
    <property type="match status" value="1"/>
</dbReference>
<dbReference type="SUPFAM" id="SSF63712">
    <property type="entry name" value="Nicotinic receptor ligand binding domain-like"/>
    <property type="match status" value="1"/>
</dbReference>
<dbReference type="PRINTS" id="PR00253">
    <property type="entry name" value="GABAARECEPTR"/>
</dbReference>
<evidence type="ECO:0000259" key="21">
    <source>
        <dbReference type="Pfam" id="PF02931"/>
    </source>
</evidence>
<dbReference type="InterPro" id="IPR006029">
    <property type="entry name" value="Neurotrans-gated_channel_TM"/>
</dbReference>